<protein>
    <submittedName>
        <fullName evidence="2">DUF554 family protein</fullName>
    </submittedName>
</protein>
<sequence length="232" mass="24261">MTGTIVNAAAIIAGAVVGLFLRTGIQERYKDIIMQGLGLSVLLIGMKMAFKTNNELLVILSLVIGAIIGEWLDIDRFLEALGQRLQAMIGSREGEFVRGFVSASLIYCVGAMAIMGPIESGLTGQHKVLYVKSALDGISAIIFSSTMGLGVAFSALPVFVYQGSITLLAGAVKALLTEAIIAELTATGGILIVAIGLNVLGIKQIKVANLLPAVLVVVILTSMVARFFPGLV</sequence>
<feature type="transmembrane region" description="Helical" evidence="1">
    <location>
        <begin position="138"/>
        <end position="160"/>
    </location>
</feature>
<keyword evidence="1" id="KW-0812">Transmembrane</keyword>
<dbReference type="AlphaFoldDB" id="A0A7G6E557"/>
<evidence type="ECO:0000313" key="2">
    <source>
        <dbReference type="EMBL" id="QNB47211.1"/>
    </source>
</evidence>
<keyword evidence="1" id="KW-0472">Membrane</keyword>
<keyword evidence="3" id="KW-1185">Reference proteome</keyword>
<dbReference type="OrthoDB" id="9797976at2"/>
<gene>
    <name evidence="2" type="ORF">BR63_13420</name>
</gene>
<dbReference type="EMBL" id="CP045798">
    <property type="protein sequence ID" value="QNB47211.1"/>
    <property type="molecule type" value="Genomic_DNA"/>
</dbReference>
<dbReference type="Proteomes" id="UP000515847">
    <property type="component" value="Chromosome"/>
</dbReference>
<keyword evidence="1" id="KW-1133">Transmembrane helix</keyword>
<accession>A0A7G6E557</accession>
<dbReference type="PANTHER" id="PTHR36111">
    <property type="entry name" value="INNER MEMBRANE PROTEIN-RELATED"/>
    <property type="match status" value="1"/>
</dbReference>
<feature type="transmembrane region" description="Helical" evidence="1">
    <location>
        <begin position="95"/>
        <end position="118"/>
    </location>
</feature>
<dbReference type="InterPro" id="IPR007563">
    <property type="entry name" value="DUF554"/>
</dbReference>
<feature type="transmembrane region" description="Helical" evidence="1">
    <location>
        <begin position="180"/>
        <end position="201"/>
    </location>
</feature>
<feature type="transmembrane region" description="Helical" evidence="1">
    <location>
        <begin position="207"/>
        <end position="228"/>
    </location>
</feature>
<evidence type="ECO:0000256" key="1">
    <source>
        <dbReference type="SAM" id="Phobius"/>
    </source>
</evidence>
<evidence type="ECO:0000313" key="3">
    <source>
        <dbReference type="Proteomes" id="UP000515847"/>
    </source>
</evidence>
<organism evidence="2 3">
    <name type="scientific">Thermanaerosceptrum fracticalcis</name>
    <dbReference type="NCBI Taxonomy" id="1712410"/>
    <lineage>
        <taxon>Bacteria</taxon>
        <taxon>Bacillati</taxon>
        <taxon>Bacillota</taxon>
        <taxon>Clostridia</taxon>
        <taxon>Eubacteriales</taxon>
        <taxon>Peptococcaceae</taxon>
        <taxon>Thermanaerosceptrum</taxon>
    </lineage>
</organism>
<reference evidence="2 3" key="1">
    <citation type="journal article" date="2019" name="Front. Microbiol.">
        <title>Thermoanaerosceptrum fracticalcis gen. nov. sp. nov., a Novel Fumarate-Fermenting Microorganism From a Deep Fractured Carbonate Aquifer of the US Great Basin.</title>
        <authorList>
            <person name="Hamilton-Brehm S.D."/>
            <person name="Stewart L.E."/>
            <person name="Zavarin M."/>
            <person name="Caldwell M."/>
            <person name="Lawson P.A."/>
            <person name="Onstott T.C."/>
            <person name="Grzymski J."/>
            <person name="Neveux I."/>
            <person name="Lollar B.S."/>
            <person name="Russell C.E."/>
            <person name="Moser D.P."/>
        </authorList>
    </citation>
    <scope>NUCLEOTIDE SEQUENCE [LARGE SCALE GENOMIC DNA]</scope>
    <source>
        <strain evidence="2 3">DRI-13</strain>
    </source>
</reference>
<feature type="transmembrane region" description="Helical" evidence="1">
    <location>
        <begin position="6"/>
        <end position="25"/>
    </location>
</feature>
<dbReference type="KEGG" id="tfr:BR63_13420"/>
<feature type="transmembrane region" description="Helical" evidence="1">
    <location>
        <begin position="56"/>
        <end position="74"/>
    </location>
</feature>
<dbReference type="RefSeq" id="WP_034424092.1">
    <property type="nucleotide sequence ID" value="NZ_CP045798.1"/>
</dbReference>
<dbReference type="PANTHER" id="PTHR36111:SF2">
    <property type="entry name" value="INNER MEMBRANE PROTEIN"/>
    <property type="match status" value="1"/>
</dbReference>
<dbReference type="Pfam" id="PF04474">
    <property type="entry name" value="DUF554"/>
    <property type="match status" value="1"/>
</dbReference>
<proteinExistence type="predicted"/>
<name>A0A7G6E557_THEFR</name>